<sequence>MPTDIDPAAQSLNLRMLEKDVTVQKRITIPEILRHPFYTNLKLEVPSKIWSATLTNNKPTWEKGSTTFWFDIVLRIWRTTMRTKRTGSLENVLNGIKKRRP</sequence>
<dbReference type="EMBL" id="RWJN01000137">
    <property type="protein sequence ID" value="TCD66378.1"/>
    <property type="molecule type" value="Genomic_DNA"/>
</dbReference>
<reference evidence="1 2" key="1">
    <citation type="submission" date="2018-11" db="EMBL/GenBank/DDBJ databases">
        <title>Genome assembly of Steccherinum ochraceum LE-BIN_3174, the white-rot fungus of the Steccherinaceae family (The Residual Polyporoid clade, Polyporales, Basidiomycota).</title>
        <authorList>
            <person name="Fedorova T.V."/>
            <person name="Glazunova O.A."/>
            <person name="Landesman E.O."/>
            <person name="Moiseenko K.V."/>
            <person name="Psurtseva N.V."/>
            <person name="Savinova O.S."/>
            <person name="Shakhova N.V."/>
            <person name="Tyazhelova T.V."/>
            <person name="Vasina D.V."/>
        </authorList>
    </citation>
    <scope>NUCLEOTIDE SEQUENCE [LARGE SCALE GENOMIC DNA]</scope>
    <source>
        <strain evidence="1 2">LE-BIN_3174</strain>
    </source>
</reference>
<dbReference type="Proteomes" id="UP000292702">
    <property type="component" value="Unassembled WGS sequence"/>
</dbReference>
<organism evidence="1 2">
    <name type="scientific">Steccherinum ochraceum</name>
    <dbReference type="NCBI Taxonomy" id="92696"/>
    <lineage>
        <taxon>Eukaryota</taxon>
        <taxon>Fungi</taxon>
        <taxon>Dikarya</taxon>
        <taxon>Basidiomycota</taxon>
        <taxon>Agaricomycotina</taxon>
        <taxon>Agaricomycetes</taxon>
        <taxon>Polyporales</taxon>
        <taxon>Steccherinaceae</taxon>
        <taxon>Steccherinum</taxon>
    </lineage>
</organism>
<evidence type="ECO:0000313" key="1">
    <source>
        <dbReference type="EMBL" id="TCD66378.1"/>
    </source>
</evidence>
<proteinExistence type="predicted"/>
<dbReference type="AlphaFoldDB" id="A0A4R0RRB3"/>
<gene>
    <name evidence="1" type="ORF">EIP91_001427</name>
</gene>
<keyword evidence="2" id="KW-1185">Reference proteome</keyword>
<accession>A0A4R0RRB3</accession>
<evidence type="ECO:0000313" key="2">
    <source>
        <dbReference type="Proteomes" id="UP000292702"/>
    </source>
</evidence>
<name>A0A4R0RRB3_9APHY</name>
<evidence type="ECO:0008006" key="3">
    <source>
        <dbReference type="Google" id="ProtNLM"/>
    </source>
</evidence>
<comment type="caution">
    <text evidence="1">The sequence shown here is derived from an EMBL/GenBank/DDBJ whole genome shotgun (WGS) entry which is preliminary data.</text>
</comment>
<protein>
    <recommendedName>
        <fullName evidence="3">Protein kinase domain-containing protein</fullName>
    </recommendedName>
</protein>